<evidence type="ECO:0000313" key="2">
    <source>
        <dbReference type="Proteomes" id="UP001174050"/>
    </source>
</evidence>
<sequence length="80" mass="9060">MMLWRLVVAAYNDPQAENREKILAWGAAELALVRHRDALGGLPADADDVRRIAMEEFGVALDRRSAEAALEERRRPGFRE</sequence>
<dbReference type="RefSeq" id="WP_290110191.1">
    <property type="nucleotide sequence ID" value="NZ_JAUEPL010000004.1"/>
</dbReference>
<dbReference type="Proteomes" id="UP001174050">
    <property type="component" value="Unassembled WGS sequence"/>
</dbReference>
<organism evidence="1 2">
    <name type="scientific">Streptomyces ficellus</name>
    <dbReference type="NCBI Taxonomy" id="1977088"/>
    <lineage>
        <taxon>Bacteria</taxon>
        <taxon>Bacillati</taxon>
        <taxon>Actinomycetota</taxon>
        <taxon>Actinomycetes</taxon>
        <taxon>Kitasatosporales</taxon>
        <taxon>Streptomycetaceae</taxon>
        <taxon>Streptomyces</taxon>
    </lineage>
</organism>
<comment type="caution">
    <text evidence="1">The sequence shown here is derived from an EMBL/GenBank/DDBJ whole genome shotgun (WGS) entry which is preliminary data.</text>
</comment>
<proteinExistence type="predicted"/>
<protein>
    <submittedName>
        <fullName evidence="1">Uncharacterized protein</fullName>
    </submittedName>
</protein>
<name>A0ABT7Z252_9ACTN</name>
<accession>A0ABT7Z252</accession>
<reference evidence="1" key="1">
    <citation type="submission" date="2023-06" db="EMBL/GenBank/DDBJ databases">
        <title>WGS-Sequencing of Streptomyces ficellus isolate 21 collected from sand in Gara Djebilet Iron Mine in Algeria.</title>
        <authorList>
            <person name="Zegers G.P."/>
            <person name="Gomez A."/>
            <person name="Gueddou A."/>
            <person name="Zahara A.F."/>
            <person name="Worth M."/>
            <person name="Sevigny J.L."/>
            <person name="Tisa L."/>
        </authorList>
    </citation>
    <scope>NUCLEOTIDE SEQUENCE</scope>
    <source>
        <strain evidence="1">AS11</strain>
    </source>
</reference>
<dbReference type="EMBL" id="JAUEPL010000004">
    <property type="protein sequence ID" value="MDN3293337.1"/>
    <property type="molecule type" value="Genomic_DNA"/>
</dbReference>
<keyword evidence="2" id="KW-1185">Reference proteome</keyword>
<gene>
    <name evidence="1" type="ORF">QWM81_04590</name>
</gene>
<evidence type="ECO:0000313" key="1">
    <source>
        <dbReference type="EMBL" id="MDN3293337.1"/>
    </source>
</evidence>